<gene>
    <name evidence="2" type="ORF">K1X15_18950</name>
</gene>
<dbReference type="Pfam" id="PF01936">
    <property type="entry name" value="NYN"/>
    <property type="match status" value="1"/>
</dbReference>
<evidence type="ECO:0000313" key="3">
    <source>
        <dbReference type="Proteomes" id="UP000825799"/>
    </source>
</evidence>
<protein>
    <submittedName>
        <fullName evidence="2">NYN domain-containing protein</fullName>
    </submittedName>
</protein>
<feature type="domain" description="NYN" evidence="1">
    <location>
        <begin position="9"/>
        <end position="162"/>
    </location>
</feature>
<name>A0ABX8WD73_9HYPH</name>
<dbReference type="InterPro" id="IPR047140">
    <property type="entry name" value="LabA"/>
</dbReference>
<dbReference type="InterPro" id="IPR021139">
    <property type="entry name" value="NYN"/>
</dbReference>
<organism evidence="2 3">
    <name type="scientific">Devosia salina</name>
    <dbReference type="NCBI Taxonomy" id="2860336"/>
    <lineage>
        <taxon>Bacteria</taxon>
        <taxon>Pseudomonadati</taxon>
        <taxon>Pseudomonadota</taxon>
        <taxon>Alphaproteobacteria</taxon>
        <taxon>Hyphomicrobiales</taxon>
        <taxon>Devosiaceae</taxon>
        <taxon>Devosia</taxon>
    </lineage>
</organism>
<reference evidence="2 3" key="1">
    <citation type="submission" date="2021-08" db="EMBL/GenBank/DDBJ databases">
        <title>Devosia salina sp. nov., isolated from the South China Sea sediment.</title>
        <authorList>
            <person name="Zhou Z."/>
        </authorList>
    </citation>
    <scope>NUCLEOTIDE SEQUENCE [LARGE SCALE GENOMIC DNA]</scope>
    <source>
        <strain evidence="2 3">SCS-3</strain>
    </source>
</reference>
<proteinExistence type="predicted"/>
<sequence length="172" mass="19018">MTEQGKRILLIDGAHCDRLRKVLGIAIDFGRLRNRLAEAGAIAAAHYHRDLRDAEEAQRQEGFLGWLSRHDFEVLGDDNSEIDDLPRERYGTNLVGLAVDAMEVAQPGDEVLLVGADIKLTPLVTALVERGTKVSLVSTLHAPPSIAPHEQLVTECSGFIDLYDHREMIART</sequence>
<dbReference type="EMBL" id="CP080590">
    <property type="protein sequence ID" value="QYO76632.1"/>
    <property type="molecule type" value="Genomic_DNA"/>
</dbReference>
<keyword evidence="3" id="KW-1185">Reference proteome</keyword>
<dbReference type="RefSeq" id="WP_220305101.1">
    <property type="nucleotide sequence ID" value="NZ_CP080590.1"/>
</dbReference>
<evidence type="ECO:0000313" key="2">
    <source>
        <dbReference type="EMBL" id="QYO76632.1"/>
    </source>
</evidence>
<dbReference type="Proteomes" id="UP000825799">
    <property type="component" value="Chromosome"/>
</dbReference>
<evidence type="ECO:0000259" key="1">
    <source>
        <dbReference type="Pfam" id="PF01936"/>
    </source>
</evidence>
<dbReference type="PANTHER" id="PTHR35458">
    <property type="entry name" value="SLR0755 PROTEIN"/>
    <property type="match status" value="1"/>
</dbReference>
<dbReference type="Gene3D" id="3.40.50.1010">
    <property type="entry name" value="5'-nuclease"/>
    <property type="match status" value="1"/>
</dbReference>
<accession>A0ABX8WD73</accession>
<dbReference type="PANTHER" id="PTHR35458:SF2">
    <property type="entry name" value="SLR0755 PROTEIN"/>
    <property type="match status" value="1"/>
</dbReference>